<dbReference type="Proteomes" id="UP000019276">
    <property type="component" value="Unassembled WGS sequence"/>
</dbReference>
<gene>
    <name evidence="4" type="ORF">DS2_03650</name>
</gene>
<feature type="compositionally biased region" description="Low complexity" evidence="1">
    <location>
        <begin position="236"/>
        <end position="249"/>
    </location>
</feature>
<dbReference type="Pfam" id="PF04773">
    <property type="entry name" value="FecR"/>
    <property type="match status" value="1"/>
</dbReference>
<feature type="region of interest" description="Disordered" evidence="1">
    <location>
        <begin position="426"/>
        <end position="454"/>
    </location>
</feature>
<sequence>MKTKLNLCALLLPFALISNTASAAEIAGRTLVALGQVEASGEQKRALKRRSPVFDIDTVTTGANSTAQFKMMDGGLLAVKENTQLLISTYEYDPETDTGSAVMNLLSGGIRTISGKIKNDNGEYQLKTPVGSIGIRGTHFEIELVEGDLFIAVWDGAIDLNVDTSDIQQTVSFGANEQFNFGLIQANGQVTGLLTVPEVFESGHTAEPNQQTDETEQSDEDAETDDGSQSQDEEQQSATANNQSQQSEATNDQTGDGNSGSQQQNTLAVELDTNSEAPVLEVEEETVLDIPIADLVEDVLPAIEPEEVDKEPDFDDPATSPIADRVGLANFSLAEHQFNSSVGAVTDATVSMQINFDRQSVENGFLSFSDEGGEWLARFNGAIRGAELDVGVNFASHGNNLAEGEIGAIFTTAQTINGKIELKEVNDPETQASGTFELSETTETTQTEDISTDL</sequence>
<accession>W7QRI3</accession>
<name>W7QRI3_9ALTE</name>
<evidence type="ECO:0000259" key="3">
    <source>
        <dbReference type="Pfam" id="PF04773"/>
    </source>
</evidence>
<keyword evidence="2" id="KW-0732">Signal</keyword>
<protein>
    <recommendedName>
        <fullName evidence="3">FecR protein domain-containing protein</fullName>
    </recommendedName>
</protein>
<proteinExistence type="predicted"/>
<feature type="chain" id="PRO_5004898461" description="FecR protein domain-containing protein" evidence="2">
    <location>
        <begin position="24"/>
        <end position="454"/>
    </location>
</feature>
<feature type="domain" description="FecR protein" evidence="3">
    <location>
        <begin position="57"/>
        <end position="158"/>
    </location>
</feature>
<feature type="compositionally biased region" description="Low complexity" evidence="1">
    <location>
        <begin position="433"/>
        <end position="454"/>
    </location>
</feature>
<dbReference type="PATRIC" id="fig|1328313.3.peg.757"/>
<comment type="caution">
    <text evidence="4">The sequence shown here is derived from an EMBL/GenBank/DDBJ whole genome shotgun (WGS) entry which is preliminary data.</text>
</comment>
<dbReference type="EMBL" id="ARZY01000004">
    <property type="protein sequence ID" value="EWH11572.1"/>
    <property type="molecule type" value="Genomic_DNA"/>
</dbReference>
<dbReference type="PANTHER" id="PTHR38731">
    <property type="entry name" value="LIPL45-RELATED LIPOPROTEIN-RELATED"/>
    <property type="match status" value="1"/>
</dbReference>
<evidence type="ECO:0000256" key="1">
    <source>
        <dbReference type="SAM" id="MobiDB-lite"/>
    </source>
</evidence>
<dbReference type="RefSeq" id="WP_051479592.1">
    <property type="nucleotide sequence ID" value="NZ_ARZY01000004.1"/>
</dbReference>
<evidence type="ECO:0000313" key="4">
    <source>
        <dbReference type="EMBL" id="EWH11572.1"/>
    </source>
</evidence>
<dbReference type="eggNOG" id="COG4254">
    <property type="taxonomic scope" value="Bacteria"/>
</dbReference>
<feature type="compositionally biased region" description="Polar residues" evidence="1">
    <location>
        <begin position="250"/>
        <end position="264"/>
    </location>
</feature>
<feature type="signal peptide" evidence="2">
    <location>
        <begin position="1"/>
        <end position="23"/>
    </location>
</feature>
<keyword evidence="5" id="KW-1185">Reference proteome</keyword>
<evidence type="ECO:0000313" key="5">
    <source>
        <dbReference type="Proteomes" id="UP000019276"/>
    </source>
</evidence>
<evidence type="ECO:0000256" key="2">
    <source>
        <dbReference type="SAM" id="SignalP"/>
    </source>
</evidence>
<reference evidence="4 5" key="1">
    <citation type="journal article" date="2014" name="Genome Announc.">
        <title>Draft Genome Sequence of the Agar-Degrading Bacterium Catenovulum sp. Strain DS-2, Isolated from Intestines of Haliotis diversicolor.</title>
        <authorList>
            <person name="Shan D."/>
            <person name="Li X."/>
            <person name="Gu Z."/>
            <person name="Wei G."/>
            <person name="Gao Z."/>
            <person name="Shao Z."/>
        </authorList>
    </citation>
    <scope>NUCLEOTIDE SEQUENCE [LARGE SCALE GENOMIC DNA]</scope>
    <source>
        <strain evidence="4 5">DS-2</strain>
    </source>
</reference>
<feature type="region of interest" description="Disordered" evidence="1">
    <location>
        <begin position="205"/>
        <end position="264"/>
    </location>
</feature>
<dbReference type="OrthoDB" id="7028389at2"/>
<dbReference type="AlphaFoldDB" id="W7QRI3"/>
<feature type="compositionally biased region" description="Acidic residues" evidence="1">
    <location>
        <begin position="213"/>
        <end position="235"/>
    </location>
</feature>
<dbReference type="InterPro" id="IPR006860">
    <property type="entry name" value="FecR"/>
</dbReference>
<dbReference type="STRING" id="1328313.DS2_03650"/>
<organism evidence="4 5">
    <name type="scientific">Catenovulum agarivorans DS-2</name>
    <dbReference type="NCBI Taxonomy" id="1328313"/>
    <lineage>
        <taxon>Bacteria</taxon>
        <taxon>Pseudomonadati</taxon>
        <taxon>Pseudomonadota</taxon>
        <taxon>Gammaproteobacteria</taxon>
        <taxon>Alteromonadales</taxon>
        <taxon>Alteromonadaceae</taxon>
        <taxon>Catenovulum</taxon>
    </lineage>
</organism>